<dbReference type="STRING" id="145388.A0A0D2LXS9"/>
<dbReference type="InterPro" id="IPR013178">
    <property type="entry name" value="Histone_AcTrfase_Rtt109/CBP"/>
</dbReference>
<keyword evidence="13" id="KW-0012">Acyltransferase</keyword>
<dbReference type="GO" id="GO:0005667">
    <property type="term" value="C:transcription regulator complex"/>
    <property type="evidence" value="ECO:0007669"/>
    <property type="project" value="TreeGrafter"/>
</dbReference>
<dbReference type="OrthoDB" id="899at2759"/>
<dbReference type="AlphaFoldDB" id="A0A0D2LXS9"/>
<protein>
    <recommendedName>
        <fullName evidence="2">histone acetyltransferase</fullName>
        <ecNumber evidence="2">2.3.1.48</ecNumber>
    </recommendedName>
</protein>
<keyword evidence="4" id="KW-0479">Metal-binding</keyword>
<dbReference type="InterPro" id="IPR035898">
    <property type="entry name" value="TAZ_dom_sf"/>
</dbReference>
<evidence type="ECO:0000256" key="2">
    <source>
        <dbReference type="ARBA" id="ARBA00013184"/>
    </source>
</evidence>
<evidence type="ECO:0000256" key="10">
    <source>
        <dbReference type="ARBA" id="ARBA00023242"/>
    </source>
</evidence>
<dbReference type="SUPFAM" id="SSF57933">
    <property type="entry name" value="TAZ domain"/>
    <property type="match status" value="1"/>
</dbReference>
<dbReference type="GO" id="GO:0003713">
    <property type="term" value="F:transcription coactivator activity"/>
    <property type="evidence" value="ECO:0007669"/>
    <property type="project" value="TreeGrafter"/>
</dbReference>
<evidence type="ECO:0000313" key="14">
    <source>
        <dbReference type="Proteomes" id="UP000054498"/>
    </source>
</evidence>
<dbReference type="EMBL" id="KK104177">
    <property type="protein sequence ID" value="KIY94311.1"/>
    <property type="molecule type" value="Genomic_DNA"/>
</dbReference>
<evidence type="ECO:0000256" key="4">
    <source>
        <dbReference type="ARBA" id="ARBA00022723"/>
    </source>
</evidence>
<gene>
    <name evidence="13" type="ORF">MNEG_13649</name>
</gene>
<keyword evidence="6" id="KW-0862">Zinc</keyword>
<dbReference type="InterPro" id="IPR000197">
    <property type="entry name" value="Znf_TAZ"/>
</dbReference>
<evidence type="ECO:0000256" key="5">
    <source>
        <dbReference type="ARBA" id="ARBA00022771"/>
    </source>
</evidence>
<dbReference type="RefSeq" id="XP_013893331.1">
    <property type="nucleotide sequence ID" value="XM_014037877.1"/>
</dbReference>
<dbReference type="Pfam" id="PF02135">
    <property type="entry name" value="zf-TAZ"/>
    <property type="match status" value="1"/>
</dbReference>
<evidence type="ECO:0000313" key="13">
    <source>
        <dbReference type="EMBL" id="KIY94311.1"/>
    </source>
</evidence>
<dbReference type="PANTHER" id="PTHR13808">
    <property type="entry name" value="CBP/P300-RELATED"/>
    <property type="match status" value="1"/>
</dbReference>
<keyword evidence="9" id="KW-0804">Transcription</keyword>
<proteinExistence type="predicted"/>
<evidence type="ECO:0000256" key="9">
    <source>
        <dbReference type="ARBA" id="ARBA00023163"/>
    </source>
</evidence>
<accession>A0A0D2LXS9</accession>
<comment type="catalytic activity">
    <reaction evidence="11">
        <text>L-lysyl-[protein] + acetyl-CoA = N(6)-acetyl-L-lysyl-[protein] + CoA + H(+)</text>
        <dbReference type="Rhea" id="RHEA:45948"/>
        <dbReference type="Rhea" id="RHEA-COMP:9752"/>
        <dbReference type="Rhea" id="RHEA-COMP:10731"/>
        <dbReference type="ChEBI" id="CHEBI:15378"/>
        <dbReference type="ChEBI" id="CHEBI:29969"/>
        <dbReference type="ChEBI" id="CHEBI:57287"/>
        <dbReference type="ChEBI" id="CHEBI:57288"/>
        <dbReference type="ChEBI" id="CHEBI:61930"/>
        <dbReference type="EC" id="2.3.1.48"/>
    </reaction>
</comment>
<organism evidence="13 14">
    <name type="scientific">Monoraphidium neglectum</name>
    <dbReference type="NCBI Taxonomy" id="145388"/>
    <lineage>
        <taxon>Eukaryota</taxon>
        <taxon>Viridiplantae</taxon>
        <taxon>Chlorophyta</taxon>
        <taxon>core chlorophytes</taxon>
        <taxon>Chlorophyceae</taxon>
        <taxon>CS clade</taxon>
        <taxon>Sphaeropleales</taxon>
        <taxon>Selenastraceae</taxon>
        <taxon>Monoraphidium</taxon>
    </lineage>
</organism>
<dbReference type="KEGG" id="mng:MNEG_13649"/>
<dbReference type="Gene3D" id="1.20.1020.10">
    <property type="entry name" value="TAZ domain"/>
    <property type="match status" value="1"/>
</dbReference>
<dbReference type="GO" id="GO:0000123">
    <property type="term" value="C:histone acetyltransferase complex"/>
    <property type="evidence" value="ECO:0007669"/>
    <property type="project" value="TreeGrafter"/>
</dbReference>
<dbReference type="Proteomes" id="UP000054498">
    <property type="component" value="Unassembled WGS sequence"/>
</dbReference>
<evidence type="ECO:0000256" key="7">
    <source>
        <dbReference type="ARBA" id="ARBA00022853"/>
    </source>
</evidence>
<dbReference type="GO" id="GO:0004402">
    <property type="term" value="F:histone acetyltransferase activity"/>
    <property type="evidence" value="ECO:0007669"/>
    <property type="project" value="InterPro"/>
</dbReference>
<dbReference type="SMART" id="SM00551">
    <property type="entry name" value="ZnF_TAZ"/>
    <property type="match status" value="1"/>
</dbReference>
<keyword evidence="8" id="KW-0805">Transcription regulation</keyword>
<name>A0A0D2LXS9_9CHLO</name>
<evidence type="ECO:0000256" key="8">
    <source>
        <dbReference type="ARBA" id="ARBA00023015"/>
    </source>
</evidence>
<keyword evidence="14" id="KW-1185">Reference proteome</keyword>
<evidence type="ECO:0000256" key="3">
    <source>
        <dbReference type="ARBA" id="ARBA00022679"/>
    </source>
</evidence>
<evidence type="ECO:0000259" key="12">
    <source>
        <dbReference type="PROSITE" id="PS50134"/>
    </source>
</evidence>
<reference evidence="13 14" key="1">
    <citation type="journal article" date="2013" name="BMC Genomics">
        <title>Reconstruction of the lipid metabolism for the microalga Monoraphidium neglectum from its genome sequence reveals characteristics suitable for biofuel production.</title>
        <authorList>
            <person name="Bogen C."/>
            <person name="Al-Dilaimi A."/>
            <person name="Albersmeier A."/>
            <person name="Wichmann J."/>
            <person name="Grundmann M."/>
            <person name="Rupp O."/>
            <person name="Lauersen K.J."/>
            <person name="Blifernez-Klassen O."/>
            <person name="Kalinowski J."/>
            <person name="Goesmann A."/>
            <person name="Mussgnug J.H."/>
            <person name="Kruse O."/>
        </authorList>
    </citation>
    <scope>NUCLEOTIDE SEQUENCE [LARGE SCALE GENOMIC DNA]</scope>
    <source>
        <strain evidence="13 14">SAG 48.87</strain>
    </source>
</reference>
<evidence type="ECO:0000256" key="11">
    <source>
        <dbReference type="ARBA" id="ARBA00048017"/>
    </source>
</evidence>
<keyword evidence="3 13" id="KW-0808">Transferase</keyword>
<dbReference type="GO" id="GO:0008270">
    <property type="term" value="F:zinc ion binding"/>
    <property type="evidence" value="ECO:0007669"/>
    <property type="project" value="UniProtKB-KW"/>
</dbReference>
<dbReference type="PROSITE" id="PS50134">
    <property type="entry name" value="ZF_TAZ"/>
    <property type="match status" value="1"/>
</dbReference>
<sequence>MRSCAHTNFKRIDETRTRLTEQERAERAAQLQKTLQLLVHACSCNNPQCGSNSCRKVRQLFQHAVQCQLRVTGGCQLCKKMWCLLNLHAKGCTTTDCPVPRCRELRDLKRRQAARQDKARRMAYQQMLRTQAGGGGYGE</sequence>
<keyword evidence="5" id="KW-0863">Zinc-finger</keyword>
<evidence type="ECO:0000256" key="1">
    <source>
        <dbReference type="ARBA" id="ARBA00004123"/>
    </source>
</evidence>
<feature type="domain" description="TAZ-type" evidence="12">
    <location>
        <begin position="24"/>
        <end position="105"/>
    </location>
</feature>
<comment type="subcellular location">
    <subcellularLocation>
        <location evidence="1">Nucleus</location>
    </subcellularLocation>
</comment>
<dbReference type="GO" id="GO:0045944">
    <property type="term" value="P:positive regulation of transcription by RNA polymerase II"/>
    <property type="evidence" value="ECO:0007669"/>
    <property type="project" value="TreeGrafter"/>
</dbReference>
<keyword evidence="7" id="KW-0156">Chromatin regulator</keyword>
<keyword evidence="10" id="KW-0539">Nucleus</keyword>
<dbReference type="GO" id="GO:0031490">
    <property type="term" value="F:chromatin DNA binding"/>
    <property type="evidence" value="ECO:0007669"/>
    <property type="project" value="TreeGrafter"/>
</dbReference>
<dbReference type="PANTHER" id="PTHR13808:SF1">
    <property type="entry name" value="HISTONE ACETYLTRANSFERASE"/>
    <property type="match status" value="1"/>
</dbReference>
<dbReference type="GO" id="GO:0005634">
    <property type="term" value="C:nucleus"/>
    <property type="evidence" value="ECO:0007669"/>
    <property type="project" value="UniProtKB-SubCell"/>
</dbReference>
<dbReference type="GeneID" id="25731132"/>
<evidence type="ECO:0000256" key="6">
    <source>
        <dbReference type="ARBA" id="ARBA00022833"/>
    </source>
</evidence>
<dbReference type="EC" id="2.3.1.48" evidence="2"/>